<feature type="binding site" evidence="8">
    <location>
        <position position="210"/>
    </location>
    <ligand>
        <name>substrate</name>
    </ligand>
</feature>
<dbReference type="AlphaFoldDB" id="A0A1C1YXU8"/>
<evidence type="ECO:0000256" key="2">
    <source>
        <dbReference type="ARBA" id="ARBA00022729"/>
    </source>
</evidence>
<keyword evidence="5" id="KW-0573">Peptidoglycan synthesis</keyword>
<evidence type="ECO:0000256" key="7">
    <source>
        <dbReference type="PIRSR" id="PIRSR618044-1"/>
    </source>
</evidence>
<dbReference type="STRING" id="1480615.AWJ14_21380"/>
<feature type="domain" description="Peptidase S11 D-alanyl-D-alanine carboxypeptidase A N-terminal" evidence="11">
    <location>
        <begin position="16"/>
        <end position="240"/>
    </location>
</feature>
<evidence type="ECO:0000256" key="3">
    <source>
        <dbReference type="ARBA" id="ARBA00022801"/>
    </source>
</evidence>
<dbReference type="GO" id="GO:0071555">
    <property type="term" value="P:cell wall organization"/>
    <property type="evidence" value="ECO:0007669"/>
    <property type="project" value="UniProtKB-KW"/>
</dbReference>
<dbReference type="GO" id="GO:0009002">
    <property type="term" value="F:serine-type D-Ala-D-Ala carboxypeptidase activity"/>
    <property type="evidence" value="ECO:0007669"/>
    <property type="project" value="InterPro"/>
</dbReference>
<dbReference type="Proteomes" id="UP000094795">
    <property type="component" value="Unassembled WGS sequence"/>
</dbReference>
<evidence type="ECO:0000313" key="12">
    <source>
        <dbReference type="EMBL" id="OCW58249.1"/>
    </source>
</evidence>
<accession>A0A1C1YXU8</accession>
<keyword evidence="13" id="KW-1185">Reference proteome</keyword>
<feature type="active site" description="Proton acceptor" evidence="7">
    <location>
        <position position="51"/>
    </location>
</feature>
<organism evidence="12 13">
    <name type="scientific">Hoeflea olei</name>
    <dbReference type="NCBI Taxonomy" id="1480615"/>
    <lineage>
        <taxon>Bacteria</taxon>
        <taxon>Pseudomonadati</taxon>
        <taxon>Pseudomonadota</taxon>
        <taxon>Alphaproteobacteria</taxon>
        <taxon>Hyphomicrobiales</taxon>
        <taxon>Rhizobiaceae</taxon>
        <taxon>Hoeflea</taxon>
    </lineage>
</organism>
<dbReference type="InterPro" id="IPR012338">
    <property type="entry name" value="Beta-lactam/transpept-like"/>
</dbReference>
<dbReference type="GO" id="GO:0006508">
    <property type="term" value="P:proteolysis"/>
    <property type="evidence" value="ECO:0007669"/>
    <property type="project" value="InterPro"/>
</dbReference>
<dbReference type="GO" id="GO:0009252">
    <property type="term" value="P:peptidoglycan biosynthetic process"/>
    <property type="evidence" value="ECO:0007669"/>
    <property type="project" value="UniProtKB-KW"/>
</dbReference>
<dbReference type="PANTHER" id="PTHR21581:SF6">
    <property type="entry name" value="TRAFFICKING PROTEIN PARTICLE COMPLEX SUBUNIT 12"/>
    <property type="match status" value="1"/>
</dbReference>
<name>A0A1C1YXU8_9HYPH</name>
<dbReference type="GO" id="GO:0008360">
    <property type="term" value="P:regulation of cell shape"/>
    <property type="evidence" value="ECO:0007669"/>
    <property type="project" value="UniProtKB-KW"/>
</dbReference>
<dbReference type="EMBL" id="LQZT01000008">
    <property type="protein sequence ID" value="OCW58249.1"/>
    <property type="molecule type" value="Genomic_DNA"/>
</dbReference>
<evidence type="ECO:0000256" key="10">
    <source>
        <dbReference type="SAM" id="SignalP"/>
    </source>
</evidence>
<protein>
    <submittedName>
        <fullName evidence="12">Penicillin-binding protein</fullName>
    </submittedName>
</protein>
<comment type="similarity">
    <text evidence="1 9">Belongs to the peptidase S11 family.</text>
</comment>
<dbReference type="Gene3D" id="3.40.710.10">
    <property type="entry name" value="DD-peptidase/beta-lactamase superfamily"/>
    <property type="match status" value="1"/>
</dbReference>
<keyword evidence="3" id="KW-0378">Hydrolase</keyword>
<comment type="caution">
    <text evidence="12">The sequence shown here is derived from an EMBL/GenBank/DDBJ whole genome shotgun (WGS) entry which is preliminary data.</text>
</comment>
<proteinExistence type="inferred from homology"/>
<evidence type="ECO:0000256" key="6">
    <source>
        <dbReference type="ARBA" id="ARBA00023316"/>
    </source>
</evidence>
<evidence type="ECO:0000256" key="8">
    <source>
        <dbReference type="PIRSR" id="PIRSR618044-2"/>
    </source>
</evidence>
<evidence type="ECO:0000256" key="1">
    <source>
        <dbReference type="ARBA" id="ARBA00007164"/>
    </source>
</evidence>
<evidence type="ECO:0000259" key="11">
    <source>
        <dbReference type="Pfam" id="PF00768"/>
    </source>
</evidence>
<dbReference type="Pfam" id="PF00768">
    <property type="entry name" value="Peptidase_S11"/>
    <property type="match status" value="1"/>
</dbReference>
<reference evidence="12 13" key="1">
    <citation type="submission" date="2015-12" db="EMBL/GenBank/DDBJ databases">
        <authorList>
            <person name="Shamseldin A."/>
            <person name="Moawad H."/>
            <person name="Abd El-Rahim W.M."/>
            <person name="Sadowsky M.J."/>
        </authorList>
    </citation>
    <scope>NUCLEOTIDE SEQUENCE [LARGE SCALE GENOMIC DNA]</scope>
    <source>
        <strain evidence="12 13">JC234</strain>
    </source>
</reference>
<dbReference type="InterPro" id="IPR018044">
    <property type="entry name" value="Peptidase_S11"/>
</dbReference>
<evidence type="ECO:0000256" key="4">
    <source>
        <dbReference type="ARBA" id="ARBA00022960"/>
    </source>
</evidence>
<keyword evidence="4" id="KW-0133">Cell shape</keyword>
<keyword evidence="2 10" id="KW-0732">Signal</keyword>
<dbReference type="PRINTS" id="PR00725">
    <property type="entry name" value="DADACBPTASE1"/>
</dbReference>
<feature type="signal peptide" evidence="10">
    <location>
        <begin position="1"/>
        <end position="21"/>
    </location>
</feature>
<dbReference type="InterPro" id="IPR001967">
    <property type="entry name" value="Peptidase_S11_N"/>
</dbReference>
<feature type="chain" id="PRO_5008656533" evidence="10">
    <location>
        <begin position="22"/>
        <end position="390"/>
    </location>
</feature>
<dbReference type="SUPFAM" id="SSF56601">
    <property type="entry name" value="beta-lactamase/transpeptidase-like"/>
    <property type="match status" value="1"/>
</dbReference>
<evidence type="ECO:0000256" key="9">
    <source>
        <dbReference type="RuleBase" id="RU004016"/>
    </source>
</evidence>
<gene>
    <name evidence="12" type="ORF">AWJ14_21380</name>
</gene>
<evidence type="ECO:0000256" key="5">
    <source>
        <dbReference type="ARBA" id="ARBA00022984"/>
    </source>
</evidence>
<keyword evidence="6" id="KW-0961">Cell wall biogenesis/degradation</keyword>
<feature type="active site" description="Acyl-ester intermediate" evidence="7">
    <location>
        <position position="48"/>
    </location>
</feature>
<feature type="active site" evidence="7">
    <location>
        <position position="108"/>
    </location>
</feature>
<evidence type="ECO:0000313" key="13">
    <source>
        <dbReference type="Proteomes" id="UP000094795"/>
    </source>
</evidence>
<dbReference type="PANTHER" id="PTHR21581">
    <property type="entry name" value="D-ALANYL-D-ALANINE CARBOXYPEPTIDASE"/>
    <property type="match status" value="1"/>
</dbReference>
<sequence length="390" mass="41347">MRRICVALAALAMAGAPHAFANPSIAVDVASGRVISHEDAFQRWYPASLTKLMTAYLVFTAVRAGQMSLETPVPMSVHAAGEPPSKMYFRPGERFTVDSGLKYLLVKSANDVAMALAEAVSGSEEAFVREMNATALRLGMTSTRFVNPNGLPGSGQYSTVRDMALLAVALRREFPDYARYFGFEGFANGTSTHTNINLLIGRFPGADGMKTGFICASGFNQVSSATRDGRTVVSVVFGAPSQHARAEQSAELLHAALTAPGSGSLTLANLAPYGASRDEVADISGEICTKTAHAERSDKRDAEGNIILTSPYLVTMDREPRLVQAPSIPAAPVAEIALSRIPLPVARPRSRLDGETGTSAASAFIAPPASAAEVKPLRSYIPIPIPRPEI</sequence>